<evidence type="ECO:0000313" key="2">
    <source>
        <dbReference type="Proteomes" id="UP000267096"/>
    </source>
</evidence>
<reference evidence="1 2" key="2">
    <citation type="submission" date="2018-11" db="EMBL/GenBank/DDBJ databases">
        <authorList>
            <consortium name="Pathogen Informatics"/>
        </authorList>
    </citation>
    <scope>NUCLEOTIDE SEQUENCE [LARGE SCALE GENOMIC DNA]</scope>
</reference>
<dbReference type="InterPro" id="IPR036291">
    <property type="entry name" value="NAD(P)-bd_dom_sf"/>
</dbReference>
<reference evidence="3" key="1">
    <citation type="submission" date="2017-02" db="UniProtKB">
        <authorList>
            <consortium name="WormBaseParasite"/>
        </authorList>
    </citation>
    <scope>IDENTIFICATION</scope>
</reference>
<dbReference type="SUPFAM" id="SSF51735">
    <property type="entry name" value="NAD(P)-binding Rossmann-fold domains"/>
    <property type="match status" value="1"/>
</dbReference>
<name>A0A0M3IYQ5_ANISI</name>
<accession>A0A0M3IYQ5</accession>
<proteinExistence type="predicted"/>
<dbReference type="OrthoDB" id="6718861at2759"/>
<dbReference type="WBParaSite" id="ASIM_0000038401-mRNA-1">
    <property type="protein sequence ID" value="ASIM_0000038401-mRNA-1"/>
    <property type="gene ID" value="ASIM_0000038401"/>
</dbReference>
<evidence type="ECO:0000313" key="3">
    <source>
        <dbReference type="WBParaSite" id="ASIM_0000038401-mRNA-1"/>
    </source>
</evidence>
<sequence>MLPTASLHSNKQYFGIDSVQDSIRRSLNKDVKIEPTAAFFARIAGASEKDIVHSGLEYSMQKAAEQIIRTAHKYDLGLDIRTAAYANAIEKVYNTYKTLGFTFT</sequence>
<protein>
    <submittedName>
        <fullName evidence="3">Glutamate dehydrogenase, mitochondrial (inferred by orthology to a D. melanogaster protein)</fullName>
    </submittedName>
</protein>
<keyword evidence="2" id="KW-1185">Reference proteome</keyword>
<organism evidence="3">
    <name type="scientific">Anisakis simplex</name>
    <name type="common">Herring worm</name>
    <dbReference type="NCBI Taxonomy" id="6269"/>
    <lineage>
        <taxon>Eukaryota</taxon>
        <taxon>Metazoa</taxon>
        <taxon>Ecdysozoa</taxon>
        <taxon>Nematoda</taxon>
        <taxon>Chromadorea</taxon>
        <taxon>Rhabditida</taxon>
        <taxon>Spirurina</taxon>
        <taxon>Ascaridomorpha</taxon>
        <taxon>Ascaridoidea</taxon>
        <taxon>Anisakidae</taxon>
        <taxon>Anisakis</taxon>
        <taxon>Anisakis simplex complex</taxon>
    </lineage>
</organism>
<dbReference type="Gene3D" id="3.40.50.720">
    <property type="entry name" value="NAD(P)-binding Rossmann-like Domain"/>
    <property type="match status" value="1"/>
</dbReference>
<gene>
    <name evidence="1" type="ORF">ASIM_LOCUS288</name>
</gene>
<dbReference type="EMBL" id="UYRR01000141">
    <property type="protein sequence ID" value="VDK17558.1"/>
    <property type="molecule type" value="Genomic_DNA"/>
</dbReference>
<dbReference type="AlphaFoldDB" id="A0A0M3IYQ5"/>
<evidence type="ECO:0000313" key="1">
    <source>
        <dbReference type="EMBL" id="VDK17558.1"/>
    </source>
</evidence>
<dbReference type="Proteomes" id="UP000267096">
    <property type="component" value="Unassembled WGS sequence"/>
</dbReference>